<evidence type="ECO:0000313" key="2">
    <source>
        <dbReference type="EMBL" id="HGK28040.1"/>
    </source>
</evidence>
<keyword evidence="1" id="KW-0810">Translation regulation</keyword>
<dbReference type="GO" id="GO:0043024">
    <property type="term" value="F:ribosomal small subunit binding"/>
    <property type="evidence" value="ECO:0007669"/>
    <property type="project" value="TreeGrafter"/>
</dbReference>
<accession>A0A7C4GG92</accession>
<dbReference type="EMBL" id="DSUT01000073">
    <property type="protein sequence ID" value="HGK28040.1"/>
    <property type="molecule type" value="Genomic_DNA"/>
</dbReference>
<dbReference type="InterPro" id="IPR036567">
    <property type="entry name" value="RHF-like"/>
</dbReference>
<dbReference type="Gene3D" id="3.30.160.100">
    <property type="entry name" value="Ribosome hibernation promotion factor-like"/>
    <property type="match status" value="1"/>
</dbReference>
<name>A0A7C4GG92_UNCW3</name>
<reference evidence="2" key="1">
    <citation type="journal article" date="2020" name="mSystems">
        <title>Genome- and Community-Level Interaction Insights into Carbon Utilization and Element Cycling Functions of Hydrothermarchaeota in Hydrothermal Sediment.</title>
        <authorList>
            <person name="Zhou Z."/>
            <person name="Liu Y."/>
            <person name="Xu W."/>
            <person name="Pan J."/>
            <person name="Luo Z.H."/>
            <person name="Li M."/>
        </authorList>
    </citation>
    <scope>NUCLEOTIDE SEQUENCE [LARGE SCALE GENOMIC DNA]</scope>
    <source>
        <strain evidence="2">SpSt-488</strain>
    </source>
</reference>
<proteinExistence type="predicted"/>
<sequence length="106" mass="12290">MKLSITGRHLEITPHLRQHIDQRFDRFTKLDGHIIAADVVLFRDRAVAVAEARLHLSHTVFTAKGSGSDMYLAVNDLVDKLHTQLKRYEDKLHSRKRAPSPRRRLE</sequence>
<evidence type="ECO:0000256" key="1">
    <source>
        <dbReference type="ARBA" id="ARBA00022845"/>
    </source>
</evidence>
<dbReference type="InterPro" id="IPR003489">
    <property type="entry name" value="RHF/RaiA"/>
</dbReference>
<dbReference type="SUPFAM" id="SSF69754">
    <property type="entry name" value="Ribosome binding protein Y (YfiA homologue)"/>
    <property type="match status" value="1"/>
</dbReference>
<dbReference type="InterPro" id="IPR050574">
    <property type="entry name" value="HPF/YfiA_ribosome-assoc"/>
</dbReference>
<gene>
    <name evidence="2" type="primary">raiA</name>
    <name evidence="2" type="ORF">ENS41_03720</name>
</gene>
<dbReference type="PANTHER" id="PTHR33231:SF1">
    <property type="entry name" value="30S RIBOSOMAL PROTEIN"/>
    <property type="match status" value="1"/>
</dbReference>
<dbReference type="GO" id="GO:0022627">
    <property type="term" value="C:cytosolic small ribosomal subunit"/>
    <property type="evidence" value="ECO:0007669"/>
    <property type="project" value="TreeGrafter"/>
</dbReference>
<dbReference type="AlphaFoldDB" id="A0A7C4GG92"/>
<dbReference type="Pfam" id="PF02482">
    <property type="entry name" value="Ribosomal_S30AE"/>
    <property type="match status" value="1"/>
</dbReference>
<organism evidence="2">
    <name type="scientific">candidate division WOR-3 bacterium</name>
    <dbReference type="NCBI Taxonomy" id="2052148"/>
    <lineage>
        <taxon>Bacteria</taxon>
        <taxon>Bacteria division WOR-3</taxon>
    </lineage>
</organism>
<dbReference type="NCBIfam" id="TIGR00741">
    <property type="entry name" value="yfiA"/>
    <property type="match status" value="1"/>
</dbReference>
<protein>
    <submittedName>
        <fullName evidence="2">Ribosome-associated translation inhibitor RaiA</fullName>
    </submittedName>
</protein>
<dbReference type="CDD" id="cd00552">
    <property type="entry name" value="RaiA"/>
    <property type="match status" value="1"/>
</dbReference>
<dbReference type="PANTHER" id="PTHR33231">
    <property type="entry name" value="30S RIBOSOMAL PROTEIN"/>
    <property type="match status" value="1"/>
</dbReference>
<comment type="caution">
    <text evidence="2">The sequence shown here is derived from an EMBL/GenBank/DDBJ whole genome shotgun (WGS) entry which is preliminary data.</text>
</comment>
<dbReference type="GO" id="GO:0045900">
    <property type="term" value="P:negative regulation of translational elongation"/>
    <property type="evidence" value="ECO:0007669"/>
    <property type="project" value="TreeGrafter"/>
</dbReference>